<dbReference type="PANTHER" id="PTHR36851">
    <property type="entry name" value="UNNAMED PRODUCT"/>
    <property type="match status" value="1"/>
</dbReference>
<keyword evidence="1" id="KW-0812">Transmembrane</keyword>
<feature type="transmembrane region" description="Helical" evidence="1">
    <location>
        <begin position="37"/>
        <end position="63"/>
    </location>
</feature>
<reference evidence="2 3" key="1">
    <citation type="submission" date="2017-07" db="EMBL/GenBank/DDBJ databases">
        <title>Mechanisms for carbon and nitrogen cycling indicate functional differentiation within the Candidate Phyla Radiation.</title>
        <authorList>
            <person name="Danczak R.E."/>
            <person name="Johnston M.D."/>
            <person name="Kenah C."/>
            <person name="Slattery M."/>
            <person name="Wrighton K.C."/>
            <person name="Wilkins M.J."/>
        </authorList>
    </citation>
    <scope>NUCLEOTIDE SEQUENCE [LARGE SCALE GENOMIC DNA]</scope>
    <source>
        <strain evidence="2">Gr01-1014_77</strain>
    </source>
</reference>
<proteinExistence type="predicted"/>
<organism evidence="2 3">
    <name type="scientific">Candidatus Doudnabacteria bacterium Gr01-1014_77</name>
    <dbReference type="NCBI Taxonomy" id="2017133"/>
    <lineage>
        <taxon>Bacteria</taxon>
        <taxon>Candidatus Doudnaibacteriota</taxon>
    </lineage>
</organism>
<dbReference type="InterPro" id="IPR029044">
    <property type="entry name" value="Nucleotide-diphossugar_trans"/>
</dbReference>
<protein>
    <submittedName>
        <fullName evidence="2">Uncharacterized protein</fullName>
    </submittedName>
</protein>
<evidence type="ECO:0000313" key="2">
    <source>
        <dbReference type="EMBL" id="TSC65980.1"/>
    </source>
</evidence>
<keyword evidence="1" id="KW-1133">Transmembrane helix</keyword>
<dbReference type="PANTHER" id="PTHR36851:SF1">
    <property type="entry name" value="GLYCO_TRANS_2-LIKE DOMAIN-CONTAINING PROTEIN"/>
    <property type="match status" value="1"/>
</dbReference>
<keyword evidence="1" id="KW-0472">Membrane</keyword>
<dbReference type="AlphaFoldDB" id="A0A554JCH3"/>
<evidence type="ECO:0000313" key="3">
    <source>
        <dbReference type="Proteomes" id="UP000319613"/>
    </source>
</evidence>
<comment type="caution">
    <text evidence="2">The sequence shown here is derived from an EMBL/GenBank/DDBJ whole genome shotgun (WGS) entry which is preliminary data.</text>
</comment>
<evidence type="ECO:0000256" key="1">
    <source>
        <dbReference type="SAM" id="Phobius"/>
    </source>
</evidence>
<name>A0A554JCH3_9BACT</name>
<feature type="transmembrane region" description="Helical" evidence="1">
    <location>
        <begin position="493"/>
        <end position="515"/>
    </location>
</feature>
<accession>A0A554JCH3</accession>
<dbReference type="Proteomes" id="UP000319613">
    <property type="component" value="Unassembled WGS sequence"/>
</dbReference>
<feature type="transmembrane region" description="Helical" evidence="1">
    <location>
        <begin position="421"/>
        <end position="440"/>
    </location>
</feature>
<sequence>MSLKEKSFVERIFEIIPGAMFWATLFFALFFSRNHPVWVSVFIILFDLYWLFKAINGSFHLIFSYKRYRFFATLDWRFLVDQLHDFSKYIEYLSERLRYAKTSRARRYFKDEMERIGKLLTIGRKSANYLDYYHLVLYPFVDESEEVLDTTIRSLEQANYPKDKMIVILASEERMGESAQKIARTIKERYEKDFFRFFISVHPDGLEGEIKGKSANASWAVQSVLPELEKLNIPIDNVIVSNFDSDTMVHPQYFARVMYEFLTAEKPYRSSYQPIAVYNNNIWDSPAFIRVVSVSNTFWQFVESSRPNRLRTFSSHSMTLKALKEVGFWRKDLINEDGYIFWQCYLHYNGDYRTVPLFMSVSLDTCLADTYTQTLINQYKQKRRWAYNVEYYPSLMPALFKLKAPRWDRFYKAFQYIEGNYNWATASIVISALGWLPLVIGSGNFGNTIFAVNLPFMTRILMTTATLFLIFSVYINMYLLPPRPKKYTIWRTVSMYLQWFFVPIISVFFGSLPAVDAQTRLMLGKYMGFWVTPKSRKSSGTPDAMSANLMD</sequence>
<gene>
    <name evidence="2" type="ORF">G01um101477_268</name>
</gene>
<dbReference type="SUPFAM" id="SSF53448">
    <property type="entry name" value="Nucleotide-diphospho-sugar transferases"/>
    <property type="match status" value="1"/>
</dbReference>
<feature type="transmembrane region" description="Helical" evidence="1">
    <location>
        <begin position="12"/>
        <end position="31"/>
    </location>
</feature>
<feature type="transmembrane region" description="Helical" evidence="1">
    <location>
        <begin position="460"/>
        <end position="481"/>
    </location>
</feature>
<dbReference type="Gene3D" id="3.90.550.10">
    <property type="entry name" value="Spore Coat Polysaccharide Biosynthesis Protein SpsA, Chain A"/>
    <property type="match status" value="1"/>
</dbReference>
<dbReference type="EMBL" id="VMFF01000019">
    <property type="protein sequence ID" value="TSC65980.1"/>
    <property type="molecule type" value="Genomic_DNA"/>
</dbReference>